<keyword evidence="3" id="KW-0805">Transcription regulation</keyword>
<dbReference type="GO" id="GO:0006338">
    <property type="term" value="P:chromatin remodeling"/>
    <property type="evidence" value="ECO:0007669"/>
    <property type="project" value="InterPro"/>
</dbReference>
<protein>
    <recommendedName>
        <fullName evidence="11">dAMP1 SANT/Myb-like domain-containing protein</fullName>
    </recommendedName>
</protein>
<name>A0A448XHF8_9PLAT</name>
<feature type="domain" description="DAMP1 SANT/Myb-like" evidence="8">
    <location>
        <begin position="134"/>
        <end position="208"/>
    </location>
</feature>
<evidence type="ECO:0000256" key="2">
    <source>
        <dbReference type="ARBA" id="ARBA00022853"/>
    </source>
</evidence>
<feature type="domain" description="DNA methyltransferase 1-associated 1" evidence="7">
    <location>
        <begin position="247"/>
        <end position="281"/>
    </location>
</feature>
<comment type="caution">
    <text evidence="9">The sequence shown here is derived from an EMBL/GenBank/DDBJ whole genome shotgun (WGS) entry which is preliminary data.</text>
</comment>
<feature type="compositionally biased region" description="Low complexity" evidence="6">
    <location>
        <begin position="313"/>
        <end position="330"/>
    </location>
</feature>
<proteinExistence type="predicted"/>
<keyword evidence="10" id="KW-1185">Reference proteome</keyword>
<dbReference type="GO" id="GO:0003714">
    <property type="term" value="F:transcription corepressor activity"/>
    <property type="evidence" value="ECO:0007669"/>
    <property type="project" value="TreeGrafter"/>
</dbReference>
<evidence type="ECO:0000313" key="10">
    <source>
        <dbReference type="Proteomes" id="UP000784294"/>
    </source>
</evidence>
<evidence type="ECO:0000256" key="6">
    <source>
        <dbReference type="SAM" id="MobiDB-lite"/>
    </source>
</evidence>
<sequence>MNLPFTPCMSVATDVLDILDVDEGATRKNVLDKEIIFARADKKKAGKANAPPKRPENIPREVWGLQNTFKSSELPPLMPLDTAPVYKQPKAVIGVGKVRHWVWVPFTNSARKDNLQLKHWRCAQDAERGDDYYFARFCKVPAYTYDEYKIHLESSKWSYEQTHHLLDLARRFDLRFIHMHDRWDADVFPPRPALEDMKQRYYDILHQLDKIRGTNLAQGLRYDASHERRRRRQLSLLYGRTRSEVAEEQWLINELHRIEARRKERERKKQDLQKLIAQADSISVLNISDFGTGPDEPLSTTGLQRRRGGLGAGSISSIPSSSSPLVCATGSGTGGSSASNQSAHHQMDVASLASLSASTSSLLVSNAYLFTSRL</sequence>
<dbReference type="GO" id="GO:0006281">
    <property type="term" value="P:DNA repair"/>
    <property type="evidence" value="ECO:0007669"/>
    <property type="project" value="InterPro"/>
</dbReference>
<evidence type="ECO:0000313" key="9">
    <source>
        <dbReference type="EMBL" id="VEL36528.1"/>
    </source>
</evidence>
<dbReference type="PANTHER" id="PTHR12855:SF10">
    <property type="entry name" value="DNA METHYLTRANSFERASE 1-ASSOCIATED PROTEIN 1"/>
    <property type="match status" value="1"/>
</dbReference>
<comment type="subcellular location">
    <subcellularLocation>
        <location evidence="1">Nucleus</location>
    </subcellularLocation>
</comment>
<evidence type="ECO:0000256" key="3">
    <source>
        <dbReference type="ARBA" id="ARBA00023015"/>
    </source>
</evidence>
<dbReference type="InterPro" id="IPR032563">
    <property type="entry name" value="DAMP1_SANT-like"/>
</dbReference>
<organism evidence="9 10">
    <name type="scientific">Protopolystoma xenopodis</name>
    <dbReference type="NCBI Taxonomy" id="117903"/>
    <lineage>
        <taxon>Eukaryota</taxon>
        <taxon>Metazoa</taxon>
        <taxon>Spiralia</taxon>
        <taxon>Lophotrochozoa</taxon>
        <taxon>Platyhelminthes</taxon>
        <taxon>Monogenea</taxon>
        <taxon>Polyopisthocotylea</taxon>
        <taxon>Polystomatidea</taxon>
        <taxon>Polystomatidae</taxon>
        <taxon>Protopolystoma</taxon>
    </lineage>
</organism>
<evidence type="ECO:0008006" key="11">
    <source>
        <dbReference type="Google" id="ProtNLM"/>
    </source>
</evidence>
<feature type="region of interest" description="Disordered" evidence="6">
    <location>
        <begin position="293"/>
        <end position="342"/>
    </location>
</feature>
<accession>A0A448XHF8</accession>
<dbReference type="Gene3D" id="1.10.10.60">
    <property type="entry name" value="Homeodomain-like"/>
    <property type="match status" value="1"/>
</dbReference>
<evidence type="ECO:0000256" key="4">
    <source>
        <dbReference type="ARBA" id="ARBA00023163"/>
    </source>
</evidence>
<dbReference type="PANTHER" id="PTHR12855">
    <property type="entry name" value="DNA METHYLTRANSFERASE 1-ASSOCIATED PROTEIN 1 FAMILY MEMBER"/>
    <property type="match status" value="1"/>
</dbReference>
<dbReference type="Pfam" id="PF16282">
    <property type="entry name" value="SANT_DAMP1_like"/>
    <property type="match status" value="1"/>
</dbReference>
<keyword evidence="2" id="KW-0156">Chromatin regulator</keyword>
<dbReference type="AlphaFoldDB" id="A0A448XHF8"/>
<evidence type="ECO:0000259" key="7">
    <source>
        <dbReference type="Pfam" id="PF05499"/>
    </source>
</evidence>
<evidence type="ECO:0000256" key="1">
    <source>
        <dbReference type="ARBA" id="ARBA00004123"/>
    </source>
</evidence>
<keyword evidence="5" id="KW-0539">Nucleus</keyword>
<dbReference type="OrthoDB" id="19740at2759"/>
<reference evidence="9" key="1">
    <citation type="submission" date="2018-11" db="EMBL/GenBank/DDBJ databases">
        <authorList>
            <consortium name="Pathogen Informatics"/>
        </authorList>
    </citation>
    <scope>NUCLEOTIDE SEQUENCE</scope>
</reference>
<dbReference type="EMBL" id="CAAALY010252469">
    <property type="protein sequence ID" value="VEL36528.1"/>
    <property type="molecule type" value="Genomic_DNA"/>
</dbReference>
<dbReference type="Pfam" id="PF05499">
    <property type="entry name" value="DMAP1"/>
    <property type="match status" value="1"/>
</dbReference>
<dbReference type="InterPro" id="IPR027109">
    <property type="entry name" value="Swc4/Dmap1"/>
</dbReference>
<keyword evidence="4" id="KW-0804">Transcription</keyword>
<dbReference type="Proteomes" id="UP000784294">
    <property type="component" value="Unassembled WGS sequence"/>
</dbReference>
<dbReference type="InterPro" id="IPR008468">
    <property type="entry name" value="DMAP1"/>
</dbReference>
<dbReference type="GO" id="GO:0000812">
    <property type="term" value="C:Swr1 complex"/>
    <property type="evidence" value="ECO:0007669"/>
    <property type="project" value="TreeGrafter"/>
</dbReference>
<evidence type="ECO:0000256" key="5">
    <source>
        <dbReference type="ARBA" id="ARBA00023242"/>
    </source>
</evidence>
<gene>
    <name evidence="9" type="ORF">PXEA_LOCUS29968</name>
</gene>
<dbReference type="GO" id="GO:0000122">
    <property type="term" value="P:negative regulation of transcription by RNA polymerase II"/>
    <property type="evidence" value="ECO:0007669"/>
    <property type="project" value="TreeGrafter"/>
</dbReference>
<dbReference type="GO" id="GO:0035267">
    <property type="term" value="C:NuA4 histone acetyltransferase complex"/>
    <property type="evidence" value="ECO:0007669"/>
    <property type="project" value="InterPro"/>
</dbReference>
<evidence type="ECO:0000259" key="8">
    <source>
        <dbReference type="Pfam" id="PF16282"/>
    </source>
</evidence>